<name>N1PSW1_DOTSN</name>
<evidence type="ECO:0000313" key="3">
    <source>
        <dbReference type="Proteomes" id="UP000016933"/>
    </source>
</evidence>
<evidence type="ECO:0000313" key="2">
    <source>
        <dbReference type="EMBL" id="EME46023.1"/>
    </source>
</evidence>
<protein>
    <submittedName>
        <fullName evidence="2">Uncharacterized protein</fullName>
    </submittedName>
</protein>
<dbReference type="AlphaFoldDB" id="N1PSW1"/>
<dbReference type="Proteomes" id="UP000016933">
    <property type="component" value="Unassembled WGS sequence"/>
</dbReference>
<proteinExistence type="predicted"/>
<sequence>MERGLWGATPISPTIQCFSITSNSRLPGFSHHSISVMGLEEVCQFCKRAGTLARLQHLTIIVADPFMNYFLNQEVAREEKRNEKALHSLGGTVTVTWVSDAEKEREKLDASVQALERRKQEVMKAKQKRIKEQFQVHACD</sequence>
<dbReference type="EMBL" id="KB446537">
    <property type="protein sequence ID" value="EME46023.1"/>
    <property type="molecule type" value="Genomic_DNA"/>
</dbReference>
<evidence type="ECO:0000256" key="1">
    <source>
        <dbReference type="SAM" id="Coils"/>
    </source>
</evidence>
<feature type="coiled-coil region" evidence="1">
    <location>
        <begin position="98"/>
        <end position="125"/>
    </location>
</feature>
<reference evidence="3" key="1">
    <citation type="journal article" date="2012" name="PLoS Genet.">
        <title>The genomes of the fungal plant pathogens Cladosporium fulvum and Dothistroma septosporum reveal adaptation to different hosts and lifestyles but also signatures of common ancestry.</title>
        <authorList>
            <person name="de Wit P.J.G.M."/>
            <person name="van der Burgt A."/>
            <person name="Oekmen B."/>
            <person name="Stergiopoulos I."/>
            <person name="Abd-Elsalam K.A."/>
            <person name="Aerts A.L."/>
            <person name="Bahkali A.H."/>
            <person name="Beenen H.G."/>
            <person name="Chettri P."/>
            <person name="Cox M.P."/>
            <person name="Datema E."/>
            <person name="de Vries R.P."/>
            <person name="Dhillon B."/>
            <person name="Ganley A.R."/>
            <person name="Griffiths S.A."/>
            <person name="Guo Y."/>
            <person name="Hamelin R.C."/>
            <person name="Henrissat B."/>
            <person name="Kabir M.S."/>
            <person name="Jashni M.K."/>
            <person name="Kema G."/>
            <person name="Klaubauf S."/>
            <person name="Lapidus A."/>
            <person name="Levasseur A."/>
            <person name="Lindquist E."/>
            <person name="Mehrabi R."/>
            <person name="Ohm R.A."/>
            <person name="Owen T.J."/>
            <person name="Salamov A."/>
            <person name="Schwelm A."/>
            <person name="Schijlen E."/>
            <person name="Sun H."/>
            <person name="van den Burg H.A."/>
            <person name="van Ham R.C.H.J."/>
            <person name="Zhang S."/>
            <person name="Goodwin S.B."/>
            <person name="Grigoriev I.V."/>
            <person name="Collemare J."/>
            <person name="Bradshaw R.E."/>
        </authorList>
    </citation>
    <scope>NUCLEOTIDE SEQUENCE [LARGE SCALE GENOMIC DNA]</scope>
    <source>
        <strain evidence="3">NZE10 / CBS 128990</strain>
    </source>
</reference>
<gene>
    <name evidence="2" type="ORF">DOTSEDRAFT_22140</name>
</gene>
<organism evidence="2 3">
    <name type="scientific">Dothistroma septosporum (strain NZE10 / CBS 128990)</name>
    <name type="common">Red band needle blight fungus</name>
    <name type="synonym">Mycosphaerella pini</name>
    <dbReference type="NCBI Taxonomy" id="675120"/>
    <lineage>
        <taxon>Eukaryota</taxon>
        <taxon>Fungi</taxon>
        <taxon>Dikarya</taxon>
        <taxon>Ascomycota</taxon>
        <taxon>Pezizomycotina</taxon>
        <taxon>Dothideomycetes</taxon>
        <taxon>Dothideomycetidae</taxon>
        <taxon>Mycosphaerellales</taxon>
        <taxon>Mycosphaerellaceae</taxon>
        <taxon>Dothistroma</taxon>
    </lineage>
</organism>
<dbReference type="HOGENOM" id="CLU_1835127_0_0_1"/>
<reference evidence="2 3" key="2">
    <citation type="journal article" date="2012" name="PLoS Pathog.">
        <title>Diverse lifestyles and strategies of plant pathogenesis encoded in the genomes of eighteen Dothideomycetes fungi.</title>
        <authorList>
            <person name="Ohm R.A."/>
            <person name="Feau N."/>
            <person name="Henrissat B."/>
            <person name="Schoch C.L."/>
            <person name="Horwitz B.A."/>
            <person name="Barry K.W."/>
            <person name="Condon B.J."/>
            <person name="Copeland A.C."/>
            <person name="Dhillon B."/>
            <person name="Glaser F."/>
            <person name="Hesse C.N."/>
            <person name="Kosti I."/>
            <person name="LaButti K."/>
            <person name="Lindquist E.A."/>
            <person name="Lucas S."/>
            <person name="Salamov A.A."/>
            <person name="Bradshaw R.E."/>
            <person name="Ciuffetti L."/>
            <person name="Hamelin R.C."/>
            <person name="Kema G.H.J."/>
            <person name="Lawrence C."/>
            <person name="Scott J.A."/>
            <person name="Spatafora J.W."/>
            <person name="Turgeon B.G."/>
            <person name="de Wit P.J.G.M."/>
            <person name="Zhong S."/>
            <person name="Goodwin S.B."/>
            <person name="Grigoriev I.V."/>
        </authorList>
    </citation>
    <scope>NUCLEOTIDE SEQUENCE [LARGE SCALE GENOMIC DNA]</scope>
    <source>
        <strain evidence="3">NZE10 / CBS 128990</strain>
    </source>
</reference>
<keyword evidence="1" id="KW-0175">Coiled coil</keyword>
<accession>N1PSW1</accession>
<keyword evidence="3" id="KW-1185">Reference proteome</keyword>